<protein>
    <submittedName>
        <fullName evidence="2">Uncharacterized protein</fullName>
    </submittedName>
</protein>
<keyword evidence="1" id="KW-1133">Transmembrane helix</keyword>
<name>A0A7G2CI91_9TRYP</name>
<dbReference type="AlphaFoldDB" id="A0A7G2CI91"/>
<evidence type="ECO:0000313" key="2">
    <source>
        <dbReference type="EMBL" id="CAD2219129.1"/>
    </source>
</evidence>
<reference evidence="2 3" key="1">
    <citation type="submission" date="2020-08" db="EMBL/GenBank/DDBJ databases">
        <authorList>
            <person name="Newling K."/>
            <person name="Davey J."/>
            <person name="Forrester S."/>
        </authorList>
    </citation>
    <scope>NUCLEOTIDE SEQUENCE [LARGE SCALE GENOMIC DNA]</scope>
    <source>
        <strain evidence="3">Crithidia deanei Carvalho (ATCC PRA-265)</strain>
    </source>
</reference>
<keyword evidence="1" id="KW-0812">Transmembrane</keyword>
<keyword evidence="1" id="KW-0472">Membrane</keyword>
<keyword evidence="3" id="KW-1185">Reference proteome</keyword>
<dbReference type="Proteomes" id="UP000515908">
    <property type="component" value="Chromosome 13"/>
</dbReference>
<dbReference type="VEuPathDB" id="TriTrypDB:ADEAN_000662200"/>
<proteinExistence type="predicted"/>
<sequence length="170" mass="19136">MVRKGNLGRRLYLWLTTSHRDKINRRDIISERAYARSVRDKVHTVNDVFHLAGHKDAVHGVEATTLQFGEVAWSFLVLPAVFAVAMIVLIVRPGSNERLESLDAKRKVFEHDALRSAQKNAESQALLRETKSSLHGEKEATAPEDDTLSQVNSLIGELNTLLEKQKLLSK</sequence>
<gene>
    <name evidence="2" type="ORF">ADEAN_000662200</name>
</gene>
<feature type="transmembrane region" description="Helical" evidence="1">
    <location>
        <begin position="71"/>
        <end position="91"/>
    </location>
</feature>
<dbReference type="EMBL" id="LR877157">
    <property type="protein sequence ID" value="CAD2219129.1"/>
    <property type="molecule type" value="Genomic_DNA"/>
</dbReference>
<organism evidence="2 3">
    <name type="scientific">Angomonas deanei</name>
    <dbReference type="NCBI Taxonomy" id="59799"/>
    <lineage>
        <taxon>Eukaryota</taxon>
        <taxon>Discoba</taxon>
        <taxon>Euglenozoa</taxon>
        <taxon>Kinetoplastea</taxon>
        <taxon>Metakinetoplastina</taxon>
        <taxon>Trypanosomatida</taxon>
        <taxon>Trypanosomatidae</taxon>
        <taxon>Strigomonadinae</taxon>
        <taxon>Angomonas</taxon>
    </lineage>
</organism>
<accession>A0A7G2CI91</accession>
<evidence type="ECO:0000256" key="1">
    <source>
        <dbReference type="SAM" id="Phobius"/>
    </source>
</evidence>
<evidence type="ECO:0000313" key="3">
    <source>
        <dbReference type="Proteomes" id="UP000515908"/>
    </source>
</evidence>